<keyword evidence="2" id="KW-0805">Transcription regulation</keyword>
<evidence type="ECO:0000313" key="7">
    <source>
        <dbReference type="EMBL" id="SIS43450.1"/>
    </source>
</evidence>
<comment type="similarity">
    <text evidence="1">Belongs to the sigma-70 factor family. ECF subfamily.</text>
</comment>
<evidence type="ECO:0000259" key="5">
    <source>
        <dbReference type="Pfam" id="PF04542"/>
    </source>
</evidence>
<evidence type="ECO:0000313" key="8">
    <source>
        <dbReference type="Proteomes" id="UP000185999"/>
    </source>
</evidence>
<dbReference type="SUPFAM" id="SSF88659">
    <property type="entry name" value="Sigma3 and sigma4 domains of RNA polymerase sigma factors"/>
    <property type="match status" value="1"/>
</dbReference>
<organism evidence="7 8">
    <name type="scientific">Neptunomonas antarctica</name>
    <dbReference type="NCBI Taxonomy" id="619304"/>
    <lineage>
        <taxon>Bacteria</taxon>
        <taxon>Pseudomonadati</taxon>
        <taxon>Pseudomonadota</taxon>
        <taxon>Gammaproteobacteria</taxon>
        <taxon>Oceanospirillales</taxon>
        <taxon>Oceanospirillaceae</taxon>
        <taxon>Neptunomonas</taxon>
    </lineage>
</organism>
<keyword evidence="8" id="KW-1185">Reference proteome</keyword>
<dbReference type="Pfam" id="PF04542">
    <property type="entry name" value="Sigma70_r2"/>
    <property type="match status" value="1"/>
</dbReference>
<evidence type="ECO:0000259" key="6">
    <source>
        <dbReference type="Pfam" id="PF08281"/>
    </source>
</evidence>
<dbReference type="OrthoDB" id="9784272at2"/>
<protein>
    <submittedName>
        <fullName evidence="7">RNA polymerase sigma-70 factor, ECF subfamily</fullName>
    </submittedName>
</protein>
<dbReference type="GO" id="GO:0003677">
    <property type="term" value="F:DNA binding"/>
    <property type="evidence" value="ECO:0007669"/>
    <property type="project" value="InterPro"/>
</dbReference>
<dbReference type="PANTHER" id="PTHR43133">
    <property type="entry name" value="RNA POLYMERASE ECF-TYPE SIGMA FACTO"/>
    <property type="match status" value="1"/>
</dbReference>
<feature type="domain" description="RNA polymerase sigma-70 region 2" evidence="5">
    <location>
        <begin position="33"/>
        <end position="99"/>
    </location>
</feature>
<gene>
    <name evidence="7" type="ORF">SAMN05421760_101502</name>
</gene>
<evidence type="ECO:0000256" key="2">
    <source>
        <dbReference type="ARBA" id="ARBA00023015"/>
    </source>
</evidence>
<dbReference type="InterPro" id="IPR014284">
    <property type="entry name" value="RNA_pol_sigma-70_dom"/>
</dbReference>
<dbReference type="PANTHER" id="PTHR43133:SF51">
    <property type="entry name" value="RNA POLYMERASE SIGMA FACTOR"/>
    <property type="match status" value="1"/>
</dbReference>
<proteinExistence type="inferred from homology"/>
<accession>A0A1N7J285</accession>
<feature type="domain" description="RNA polymerase sigma factor 70 region 4 type 2" evidence="6">
    <location>
        <begin position="130"/>
        <end position="178"/>
    </location>
</feature>
<evidence type="ECO:0000256" key="3">
    <source>
        <dbReference type="ARBA" id="ARBA00023082"/>
    </source>
</evidence>
<dbReference type="EMBL" id="FTOE01000001">
    <property type="protein sequence ID" value="SIS43450.1"/>
    <property type="molecule type" value="Genomic_DNA"/>
</dbReference>
<dbReference type="InterPro" id="IPR013325">
    <property type="entry name" value="RNA_pol_sigma_r2"/>
</dbReference>
<reference evidence="8" key="1">
    <citation type="submission" date="2017-01" db="EMBL/GenBank/DDBJ databases">
        <authorList>
            <person name="Varghese N."/>
            <person name="Submissions S."/>
        </authorList>
    </citation>
    <scope>NUCLEOTIDE SEQUENCE [LARGE SCALE GENOMIC DNA]</scope>
    <source>
        <strain evidence="8">DSM 22306</strain>
    </source>
</reference>
<evidence type="ECO:0000256" key="4">
    <source>
        <dbReference type="ARBA" id="ARBA00023163"/>
    </source>
</evidence>
<dbReference type="Proteomes" id="UP000185999">
    <property type="component" value="Unassembled WGS sequence"/>
</dbReference>
<dbReference type="Gene3D" id="1.10.1740.10">
    <property type="match status" value="1"/>
</dbReference>
<dbReference type="GO" id="GO:0016987">
    <property type="term" value="F:sigma factor activity"/>
    <property type="evidence" value="ECO:0007669"/>
    <property type="project" value="UniProtKB-KW"/>
</dbReference>
<dbReference type="InterPro" id="IPR036388">
    <property type="entry name" value="WH-like_DNA-bd_sf"/>
</dbReference>
<sequence>MKLSAIKALTDNELVDLIQRQTVNAEQLYSELMGRHQVALLHRCYSRLGNTADAEDVVQETLSRGYRYMNAFKGDSSFKTWLFSIADNQCYSLFAAKSRYELVDDVAAIIDQNGEYSLFQEEDAQVQVNAVRQAWNQLPEYARDVLMLRFDLELSLMGISQTLGISLSASKMRLYRAIELFEKQFSSNATV</sequence>
<dbReference type="GO" id="GO:0006352">
    <property type="term" value="P:DNA-templated transcription initiation"/>
    <property type="evidence" value="ECO:0007669"/>
    <property type="project" value="InterPro"/>
</dbReference>
<evidence type="ECO:0000256" key="1">
    <source>
        <dbReference type="ARBA" id="ARBA00010641"/>
    </source>
</evidence>
<dbReference type="InterPro" id="IPR039425">
    <property type="entry name" value="RNA_pol_sigma-70-like"/>
</dbReference>
<dbReference type="CDD" id="cd06171">
    <property type="entry name" value="Sigma70_r4"/>
    <property type="match status" value="1"/>
</dbReference>
<dbReference type="RefSeq" id="WP_054342687.1">
    <property type="nucleotide sequence ID" value="NZ_FTOE01000001.1"/>
</dbReference>
<dbReference type="InterPro" id="IPR007627">
    <property type="entry name" value="RNA_pol_sigma70_r2"/>
</dbReference>
<dbReference type="Gene3D" id="1.10.10.10">
    <property type="entry name" value="Winged helix-like DNA-binding domain superfamily/Winged helix DNA-binding domain"/>
    <property type="match status" value="1"/>
</dbReference>
<dbReference type="InterPro" id="IPR013249">
    <property type="entry name" value="RNA_pol_sigma70_r4_t2"/>
</dbReference>
<dbReference type="STRING" id="619304.SAMN05421760_101502"/>
<dbReference type="Pfam" id="PF08281">
    <property type="entry name" value="Sigma70_r4_2"/>
    <property type="match status" value="1"/>
</dbReference>
<dbReference type="InterPro" id="IPR013324">
    <property type="entry name" value="RNA_pol_sigma_r3/r4-like"/>
</dbReference>
<dbReference type="AlphaFoldDB" id="A0A1N7J285"/>
<name>A0A1N7J285_9GAMM</name>
<keyword evidence="4" id="KW-0804">Transcription</keyword>
<dbReference type="SUPFAM" id="SSF88946">
    <property type="entry name" value="Sigma2 domain of RNA polymerase sigma factors"/>
    <property type="match status" value="1"/>
</dbReference>
<keyword evidence="3" id="KW-0731">Sigma factor</keyword>
<dbReference type="NCBIfam" id="TIGR02937">
    <property type="entry name" value="sigma70-ECF"/>
    <property type="match status" value="1"/>
</dbReference>